<reference evidence="1 2" key="1">
    <citation type="submission" date="2014-06" db="EMBL/GenBank/DDBJ databases">
        <authorList>
            <person name="Swart Estienne"/>
        </authorList>
    </citation>
    <scope>NUCLEOTIDE SEQUENCE [LARGE SCALE GENOMIC DNA]</scope>
    <source>
        <strain evidence="1 2">130c</strain>
    </source>
</reference>
<evidence type="ECO:0000313" key="1">
    <source>
        <dbReference type="EMBL" id="CDW83549.1"/>
    </source>
</evidence>
<proteinExistence type="predicted"/>
<protein>
    <submittedName>
        <fullName evidence="1">Uncharacterized protein</fullName>
    </submittedName>
</protein>
<evidence type="ECO:0000313" key="2">
    <source>
        <dbReference type="Proteomes" id="UP000039865"/>
    </source>
</evidence>
<gene>
    <name evidence="1" type="primary">Contig3335.g3567</name>
    <name evidence="1" type="ORF">STYLEM_12597</name>
</gene>
<name>A0A078AN15_STYLE</name>
<organism evidence="1 2">
    <name type="scientific">Stylonychia lemnae</name>
    <name type="common">Ciliate</name>
    <dbReference type="NCBI Taxonomy" id="5949"/>
    <lineage>
        <taxon>Eukaryota</taxon>
        <taxon>Sar</taxon>
        <taxon>Alveolata</taxon>
        <taxon>Ciliophora</taxon>
        <taxon>Intramacronucleata</taxon>
        <taxon>Spirotrichea</taxon>
        <taxon>Stichotrichia</taxon>
        <taxon>Sporadotrichida</taxon>
        <taxon>Oxytrichidae</taxon>
        <taxon>Stylonychinae</taxon>
        <taxon>Stylonychia</taxon>
    </lineage>
</organism>
<dbReference type="AlphaFoldDB" id="A0A078AN15"/>
<keyword evidence="2" id="KW-1185">Reference proteome</keyword>
<dbReference type="Proteomes" id="UP000039865">
    <property type="component" value="Unassembled WGS sequence"/>
</dbReference>
<dbReference type="InParanoid" id="A0A078AN15"/>
<sequence length="400" mass="47269">MNAIPQYFQKTSIQKDKNFLALNNKLQRDLSKLILKDEWAFKDEQLIGLLEGYGSIEGGCVKKSKIIMERLDSNYKIDEVDKAIQLGSALTNLIQNHKTHNKILYYSLLSKCLDYIHQNKGEIHYPDQIVNLVNMVVQPEYKEITKIENQIDPIPVFREILMLQFRDDIHLVKQSEIIQMIINILKYRRNNKTDSEFLRDKLVHYTFDLNKNCSIFKNLHMIPVSIRQMFTLYYEISKFGSEKYHQRIDANNLSYMQSIFLIMMQDIGQAMKDKENDKLISKRKTFEKYDFVLIQDKQDKHFVKGLCNGIKKFPVPIYLQLKKGKLNNQVMQKLQKLLRSDPEVILDVDSNQFYEECVKITLNRLLYNMSDRSFNYPQQKIFSSRDSQLHSESQSDSDND</sequence>
<dbReference type="EMBL" id="CCKQ01011949">
    <property type="protein sequence ID" value="CDW83549.1"/>
    <property type="molecule type" value="Genomic_DNA"/>
</dbReference>
<accession>A0A078AN15</accession>